<reference evidence="2" key="2">
    <citation type="journal article" date="2015" name="Data Brief">
        <title>Shoot transcriptome of the giant reed, Arundo donax.</title>
        <authorList>
            <person name="Barrero R.A."/>
            <person name="Guerrero F.D."/>
            <person name="Moolhuijzen P."/>
            <person name="Goolsby J.A."/>
            <person name="Tidwell J."/>
            <person name="Bellgard S.E."/>
            <person name="Bellgard M.I."/>
        </authorList>
    </citation>
    <scope>NUCLEOTIDE SEQUENCE</scope>
    <source>
        <tissue evidence="2">Shoot tissue taken approximately 20 cm above the soil surface</tissue>
    </source>
</reference>
<dbReference type="EMBL" id="GBRH01240683">
    <property type="protein sequence ID" value="JAD57212.1"/>
    <property type="molecule type" value="Transcribed_RNA"/>
</dbReference>
<evidence type="ECO:0000313" key="2">
    <source>
        <dbReference type="EMBL" id="JAD57212.1"/>
    </source>
</evidence>
<dbReference type="AlphaFoldDB" id="A0A0A9BD37"/>
<reference evidence="2" key="1">
    <citation type="submission" date="2014-09" db="EMBL/GenBank/DDBJ databases">
        <authorList>
            <person name="Magalhaes I.L.F."/>
            <person name="Oliveira U."/>
            <person name="Santos F.R."/>
            <person name="Vidigal T.H.D.A."/>
            <person name="Brescovit A.D."/>
            <person name="Santos A.J."/>
        </authorList>
    </citation>
    <scope>NUCLEOTIDE SEQUENCE</scope>
    <source>
        <tissue evidence="2">Shoot tissue taken approximately 20 cm above the soil surface</tissue>
    </source>
</reference>
<feature type="region of interest" description="Disordered" evidence="1">
    <location>
        <begin position="1"/>
        <end position="21"/>
    </location>
</feature>
<organism evidence="2">
    <name type="scientific">Arundo donax</name>
    <name type="common">Giant reed</name>
    <name type="synonym">Donax arundinaceus</name>
    <dbReference type="NCBI Taxonomy" id="35708"/>
    <lineage>
        <taxon>Eukaryota</taxon>
        <taxon>Viridiplantae</taxon>
        <taxon>Streptophyta</taxon>
        <taxon>Embryophyta</taxon>
        <taxon>Tracheophyta</taxon>
        <taxon>Spermatophyta</taxon>
        <taxon>Magnoliopsida</taxon>
        <taxon>Liliopsida</taxon>
        <taxon>Poales</taxon>
        <taxon>Poaceae</taxon>
        <taxon>PACMAD clade</taxon>
        <taxon>Arundinoideae</taxon>
        <taxon>Arundineae</taxon>
        <taxon>Arundo</taxon>
    </lineage>
</organism>
<protein>
    <submittedName>
        <fullName evidence="2">Uncharacterized protein</fullName>
    </submittedName>
</protein>
<name>A0A0A9BD37_ARUDO</name>
<feature type="compositionally biased region" description="Polar residues" evidence="1">
    <location>
        <begin position="1"/>
        <end position="12"/>
    </location>
</feature>
<sequence>MRATPTASQGFSGASCRPLRN</sequence>
<accession>A0A0A9BD37</accession>
<proteinExistence type="predicted"/>
<evidence type="ECO:0000256" key="1">
    <source>
        <dbReference type="SAM" id="MobiDB-lite"/>
    </source>
</evidence>
<dbReference type="PROSITE" id="PS51257">
    <property type="entry name" value="PROKAR_LIPOPROTEIN"/>
    <property type="match status" value="1"/>
</dbReference>